<protein>
    <submittedName>
        <fullName evidence="2">OLC1v1028988C1</fullName>
    </submittedName>
</protein>
<evidence type="ECO:0000313" key="3">
    <source>
        <dbReference type="Proteomes" id="UP001161247"/>
    </source>
</evidence>
<dbReference type="Proteomes" id="UP001161247">
    <property type="component" value="Chromosome 2"/>
</dbReference>
<organism evidence="2 3">
    <name type="scientific">Oldenlandia corymbosa var. corymbosa</name>
    <dbReference type="NCBI Taxonomy" id="529605"/>
    <lineage>
        <taxon>Eukaryota</taxon>
        <taxon>Viridiplantae</taxon>
        <taxon>Streptophyta</taxon>
        <taxon>Embryophyta</taxon>
        <taxon>Tracheophyta</taxon>
        <taxon>Spermatophyta</taxon>
        <taxon>Magnoliopsida</taxon>
        <taxon>eudicotyledons</taxon>
        <taxon>Gunneridae</taxon>
        <taxon>Pentapetalae</taxon>
        <taxon>asterids</taxon>
        <taxon>lamiids</taxon>
        <taxon>Gentianales</taxon>
        <taxon>Rubiaceae</taxon>
        <taxon>Rubioideae</taxon>
        <taxon>Spermacoceae</taxon>
        <taxon>Hedyotis-Oldenlandia complex</taxon>
        <taxon>Oldenlandia</taxon>
    </lineage>
</organism>
<feature type="compositionally biased region" description="Basic and acidic residues" evidence="1">
    <location>
        <begin position="8"/>
        <end position="17"/>
    </location>
</feature>
<sequence>MGKTNQGSDREILEKKATNTKGIQQANPRQTMSKGVTSLMNPDVADGSKKLSELLCVSAARRIDWSARQSIDLVQVPHPWDQFDPKKLKIGAKLEFIQPTERDGKKVCKMQKQKVQTEVEY</sequence>
<dbReference type="AlphaFoldDB" id="A0AAV1CED6"/>
<gene>
    <name evidence="2" type="ORF">OLC1_LOCUS4881</name>
</gene>
<dbReference type="EMBL" id="OX459119">
    <property type="protein sequence ID" value="CAI9093483.1"/>
    <property type="molecule type" value="Genomic_DNA"/>
</dbReference>
<proteinExistence type="predicted"/>
<feature type="region of interest" description="Disordered" evidence="1">
    <location>
        <begin position="1"/>
        <end position="43"/>
    </location>
</feature>
<reference evidence="2" key="1">
    <citation type="submission" date="2023-03" db="EMBL/GenBank/DDBJ databases">
        <authorList>
            <person name="Julca I."/>
        </authorList>
    </citation>
    <scope>NUCLEOTIDE SEQUENCE</scope>
</reference>
<evidence type="ECO:0000256" key="1">
    <source>
        <dbReference type="SAM" id="MobiDB-lite"/>
    </source>
</evidence>
<accession>A0AAV1CED6</accession>
<keyword evidence="3" id="KW-1185">Reference proteome</keyword>
<feature type="compositionally biased region" description="Polar residues" evidence="1">
    <location>
        <begin position="19"/>
        <end position="40"/>
    </location>
</feature>
<name>A0AAV1CED6_OLDCO</name>
<evidence type="ECO:0000313" key="2">
    <source>
        <dbReference type="EMBL" id="CAI9093483.1"/>
    </source>
</evidence>